<accession>A0A7I8VN22</accession>
<keyword evidence="2" id="KW-1185">Reference proteome</keyword>
<evidence type="ECO:0000313" key="2">
    <source>
        <dbReference type="Proteomes" id="UP000549394"/>
    </source>
</evidence>
<dbReference type="OrthoDB" id="661220at2759"/>
<sequence>MENTTRSENLDIPQISEESLKIEEEHSAAKKNYFKVQIFLNVLKEVIREKKTTQPNLYDQIERQLTYAKVKSLLPSQGECGKSMYSEGLLGLSRESIIQTTDKVKNQILPLALADIETNLASKFEHLSKILHIPSSDSHYTRIKKIAKQKQQITDIENEMREKCVQLKLLFFEYVNGMREATESLIASLNPVDRLLRYSKDELSFIRTRSEALHLKMKLTEMELVLDTYSSQSIEALKCISSRLNNQVDARSHEIDNLTTKIQAYENVGGEFDSLVKQYVTLVEDMQDKKDMLLQMAGSEATE</sequence>
<dbReference type="PANTHER" id="PTHR16219">
    <property type="entry name" value="AUGMIN SUBUNIT 4 FAMILY MEMBER"/>
    <property type="match status" value="1"/>
</dbReference>
<proteinExistence type="predicted"/>
<dbReference type="GO" id="GO:0070652">
    <property type="term" value="C:HAUS complex"/>
    <property type="evidence" value="ECO:0007669"/>
    <property type="project" value="InterPro"/>
</dbReference>
<dbReference type="GO" id="GO:0007098">
    <property type="term" value="P:centrosome cycle"/>
    <property type="evidence" value="ECO:0007669"/>
    <property type="project" value="TreeGrafter"/>
</dbReference>
<organism evidence="1 2">
    <name type="scientific">Dimorphilus gyrociliatus</name>
    <dbReference type="NCBI Taxonomy" id="2664684"/>
    <lineage>
        <taxon>Eukaryota</taxon>
        <taxon>Metazoa</taxon>
        <taxon>Spiralia</taxon>
        <taxon>Lophotrochozoa</taxon>
        <taxon>Annelida</taxon>
        <taxon>Polychaeta</taxon>
        <taxon>Polychaeta incertae sedis</taxon>
        <taxon>Dinophilidae</taxon>
        <taxon>Dimorphilus</taxon>
    </lineage>
</organism>
<comment type="caution">
    <text evidence="1">The sequence shown here is derived from an EMBL/GenBank/DDBJ whole genome shotgun (WGS) entry which is preliminary data.</text>
</comment>
<dbReference type="PANTHER" id="PTHR16219:SF1">
    <property type="entry name" value="HAUS AUGMIN-LIKE COMPLEX SUBUNIT 4"/>
    <property type="match status" value="1"/>
</dbReference>
<reference evidence="1 2" key="1">
    <citation type="submission" date="2020-08" db="EMBL/GenBank/DDBJ databases">
        <authorList>
            <person name="Hejnol A."/>
        </authorList>
    </citation>
    <scope>NUCLEOTIDE SEQUENCE [LARGE SCALE GENOMIC DNA]</scope>
</reference>
<protein>
    <submittedName>
        <fullName evidence="1">DgyrCDS6174</fullName>
    </submittedName>
</protein>
<dbReference type="EMBL" id="CAJFCJ010000007">
    <property type="protein sequence ID" value="CAD5117401.1"/>
    <property type="molecule type" value="Genomic_DNA"/>
</dbReference>
<evidence type="ECO:0000313" key="1">
    <source>
        <dbReference type="EMBL" id="CAD5117401.1"/>
    </source>
</evidence>
<dbReference type="InterPro" id="IPR029327">
    <property type="entry name" value="HAUS4"/>
</dbReference>
<gene>
    <name evidence="1" type="ORF">DGYR_LOCUS5931</name>
</gene>
<dbReference type="Proteomes" id="UP000549394">
    <property type="component" value="Unassembled WGS sequence"/>
</dbReference>
<name>A0A7I8VN22_9ANNE</name>
<dbReference type="GO" id="GO:0051011">
    <property type="term" value="F:microtubule minus-end binding"/>
    <property type="evidence" value="ECO:0007669"/>
    <property type="project" value="TreeGrafter"/>
</dbReference>
<dbReference type="AlphaFoldDB" id="A0A7I8VN22"/>
<dbReference type="GO" id="GO:0051225">
    <property type="term" value="P:spindle assembly"/>
    <property type="evidence" value="ECO:0007669"/>
    <property type="project" value="InterPro"/>
</dbReference>
<dbReference type="Pfam" id="PF14735">
    <property type="entry name" value="HAUS4"/>
    <property type="match status" value="1"/>
</dbReference>